<accession>A0A229UMM9</accession>
<dbReference type="RefSeq" id="WP_094016551.1">
    <property type="nucleotide sequence ID" value="NZ_NMQW01000027.1"/>
</dbReference>
<dbReference type="EMBL" id="NMQW01000027">
    <property type="protein sequence ID" value="OXM84696.1"/>
    <property type="molecule type" value="Genomic_DNA"/>
</dbReference>
<evidence type="ECO:0000313" key="4">
    <source>
        <dbReference type="Proteomes" id="UP000215509"/>
    </source>
</evidence>
<organism evidence="3 4">
    <name type="scientific">Paenibacillus rigui</name>
    <dbReference type="NCBI Taxonomy" id="554312"/>
    <lineage>
        <taxon>Bacteria</taxon>
        <taxon>Bacillati</taxon>
        <taxon>Bacillota</taxon>
        <taxon>Bacilli</taxon>
        <taxon>Bacillales</taxon>
        <taxon>Paenibacillaceae</taxon>
        <taxon>Paenibacillus</taxon>
    </lineage>
</organism>
<evidence type="ECO:0000256" key="1">
    <source>
        <dbReference type="SAM" id="Coils"/>
    </source>
</evidence>
<protein>
    <submittedName>
        <fullName evidence="3">Uncharacterized protein</fullName>
    </submittedName>
</protein>
<evidence type="ECO:0000313" key="3">
    <source>
        <dbReference type="EMBL" id="OXM84696.1"/>
    </source>
</evidence>
<keyword evidence="2" id="KW-1133">Transmembrane helix</keyword>
<comment type="caution">
    <text evidence="3">The sequence shown here is derived from an EMBL/GenBank/DDBJ whole genome shotgun (WGS) entry which is preliminary data.</text>
</comment>
<proteinExistence type="predicted"/>
<feature type="coiled-coil region" evidence="1">
    <location>
        <begin position="47"/>
        <end position="106"/>
    </location>
</feature>
<name>A0A229UMM9_9BACL</name>
<keyword evidence="1" id="KW-0175">Coiled coil</keyword>
<dbReference type="Pfam" id="PF19610">
    <property type="entry name" value="DUF6115"/>
    <property type="match status" value="1"/>
</dbReference>
<dbReference type="InterPro" id="IPR046118">
    <property type="entry name" value="DUF6115"/>
</dbReference>
<sequence>MDQPWVYIVLFGLVFIVYAKIMPKSSAEKGQQSPSIHEIEQTMDHFASELEEQNRVLLQQLAGMKQDYELQASKLDARVEKLEAEQGTLQQEYMKLNVAYEELEQKSLRQTDLTSAPQFVNGTNLQNAIDTNEASLEEQQPEPSSVSMKGRYTELFALYEQGKSTESIAKKLNMTKGEVNLIIQLAKQEEKLHAQ</sequence>
<keyword evidence="4" id="KW-1185">Reference proteome</keyword>
<feature type="transmembrane region" description="Helical" evidence="2">
    <location>
        <begin position="6"/>
        <end position="23"/>
    </location>
</feature>
<gene>
    <name evidence="3" type="ORF">CF651_19525</name>
</gene>
<dbReference type="OrthoDB" id="1682562at2"/>
<dbReference type="Proteomes" id="UP000215509">
    <property type="component" value="Unassembled WGS sequence"/>
</dbReference>
<keyword evidence="2" id="KW-0472">Membrane</keyword>
<keyword evidence="2" id="KW-0812">Transmembrane</keyword>
<evidence type="ECO:0000256" key="2">
    <source>
        <dbReference type="SAM" id="Phobius"/>
    </source>
</evidence>
<reference evidence="3 4" key="1">
    <citation type="submission" date="2017-07" db="EMBL/GenBank/DDBJ databases">
        <title>Genome sequencing and assembly of Paenibacillus rigui.</title>
        <authorList>
            <person name="Mayilraj S."/>
        </authorList>
    </citation>
    <scope>NUCLEOTIDE SEQUENCE [LARGE SCALE GENOMIC DNA]</scope>
    <source>
        <strain evidence="3 4">JCM 16352</strain>
    </source>
</reference>
<dbReference type="AlphaFoldDB" id="A0A229UMM9"/>